<protein>
    <submittedName>
        <fullName evidence="1">Uncharacterized protein</fullName>
    </submittedName>
</protein>
<keyword evidence="2" id="KW-1185">Reference proteome</keyword>
<name>A0ACC2QV14_9NEOP</name>
<sequence length="1113" mass="129574">MPMSNAERQKRYRERLKAEKPEKYEEFRIKHLEKVKKNVKKIAEMTEEEKNVQRQKWKDANNRRSLKKNNFTPQINLDQRNNSTTQKKAKINLITVIKSENETLKKKNRTLKRQLYRYKAQIKYLKNKLTLANQRINSLTIKNPQLEQKLENEHPSEDSIINQAEVTDATPVTKTNQFLEELPSISQEEKEKVKKKIFLLNTLTDCLKESYNNADTHEKKTVLKSIALNETARKYKMKTKMSSTLGLKGRSRIFKNKNLGIKQHIKDIHAFFNRDDISRASAGKQEFKTKNKQKMQKRYLIDAMQKLHAKYMSEGGRASYASFTRHRPFYVVPPRLQDRSTCGCIKHSNISFKAIVLKKLGVIQTSDMDDFIKNITCAECYDCMYSKCTNCINLVNDHVNVNSSLNKDTPVQWLEWRLKNHQYTKITKGKAEVKTVKRYIKEIVTGTVTELIKKFIKDLITFKIHYFNKNYQYKAYRKYIENLDNDAVVIVCDFSENYTCKLSEEIQAVHFQTNQITLHTSVLYQKNKRPKPICSISPVNEHGPGAIWAHLDPIFRDIFTNSPHVKKIHIFSDGPTTQYRQKNNFYLFTKRLSDYGFEVGTWNYFEASHGKGAADGVGGAIKRKLDYYVAHGHDITSAEDAFTYLQDNIKVKLYMITVKDIQDMCEMIPQNVIPVKGTMKLHQIIYTLQDKQKICYRTLSCICEEKGSCRCEGDTAYHELLPSLNPIHRLNVTDESTNNINNDQENIQNTNITKKPTDSYEKVTILSSVKLTPENRVFLGSKMLPSTLKPIDTNFDIFNSHKINKIPKKSAQKFKKSSGLKKKTSKCAKTSTKSTYSSDSTSTETNFSVYDDSDLSLDLDSDNSCFDQDLERTQMITKAEVHNNPDTTICEYKENQIEENVNVESNIKLIQNQSKIQDQRLRIYEEKENYESTITNKNTTDKKRNKTENALKLETEVELAKTNYIENNKEKDLHTKDICKKNKRKLKPSEIGPMKSDDDGNFGMLDHDENKSENNYEVKDFDIDDTVLVRYFIKKTWKYFVGVVENINIESRMYSINFYRTDYSGKTPTFTVPKRPDKDVVPYLSLVKVTELLQIRDNPKVYVLMNDEDLVYF</sequence>
<comment type="caution">
    <text evidence="1">The sequence shown here is derived from an EMBL/GenBank/DDBJ whole genome shotgun (WGS) entry which is preliminary data.</text>
</comment>
<evidence type="ECO:0000313" key="1">
    <source>
        <dbReference type="EMBL" id="KAJ8726803.1"/>
    </source>
</evidence>
<dbReference type="EMBL" id="CM056783">
    <property type="protein sequence ID" value="KAJ8726803.1"/>
    <property type="molecule type" value="Genomic_DNA"/>
</dbReference>
<dbReference type="Proteomes" id="UP001231649">
    <property type="component" value="Chromosome 7"/>
</dbReference>
<gene>
    <name evidence="1" type="ORF">PYW08_015200</name>
</gene>
<accession>A0ACC2QV14</accession>
<reference evidence="1" key="1">
    <citation type="submission" date="2023-03" db="EMBL/GenBank/DDBJ databases">
        <title>Chromosome-level genomes of two armyworms, Mythimna separata and Mythimna loreyi, provide insights into the biosynthesis and reception of sex pheromones.</title>
        <authorList>
            <person name="Zhao H."/>
        </authorList>
    </citation>
    <scope>NUCLEOTIDE SEQUENCE</scope>
    <source>
        <strain evidence="1">BeijingLab</strain>
    </source>
</reference>
<organism evidence="1 2">
    <name type="scientific">Mythimna loreyi</name>
    <dbReference type="NCBI Taxonomy" id="667449"/>
    <lineage>
        <taxon>Eukaryota</taxon>
        <taxon>Metazoa</taxon>
        <taxon>Ecdysozoa</taxon>
        <taxon>Arthropoda</taxon>
        <taxon>Hexapoda</taxon>
        <taxon>Insecta</taxon>
        <taxon>Pterygota</taxon>
        <taxon>Neoptera</taxon>
        <taxon>Endopterygota</taxon>
        <taxon>Lepidoptera</taxon>
        <taxon>Glossata</taxon>
        <taxon>Ditrysia</taxon>
        <taxon>Noctuoidea</taxon>
        <taxon>Noctuidae</taxon>
        <taxon>Noctuinae</taxon>
        <taxon>Hadenini</taxon>
        <taxon>Mythimna</taxon>
    </lineage>
</organism>
<proteinExistence type="predicted"/>
<evidence type="ECO:0000313" key="2">
    <source>
        <dbReference type="Proteomes" id="UP001231649"/>
    </source>
</evidence>